<proteinExistence type="predicted"/>
<organism evidence="3 4">
    <name type="scientific">Kwoniella shivajii</name>
    <dbReference type="NCBI Taxonomy" id="564305"/>
    <lineage>
        <taxon>Eukaryota</taxon>
        <taxon>Fungi</taxon>
        <taxon>Dikarya</taxon>
        <taxon>Basidiomycota</taxon>
        <taxon>Agaricomycotina</taxon>
        <taxon>Tremellomycetes</taxon>
        <taxon>Tremellales</taxon>
        <taxon>Cryptococcaceae</taxon>
        <taxon>Kwoniella</taxon>
    </lineage>
</organism>
<protein>
    <recommendedName>
        <fullName evidence="2">Alpha/beta hydrolase fold-3 domain-containing protein</fullName>
    </recommendedName>
</protein>
<evidence type="ECO:0000313" key="3">
    <source>
        <dbReference type="EMBL" id="WRT67665.1"/>
    </source>
</evidence>
<dbReference type="InterPro" id="IPR050300">
    <property type="entry name" value="GDXG_lipolytic_enzyme"/>
</dbReference>
<dbReference type="Gene3D" id="3.40.50.1820">
    <property type="entry name" value="alpha/beta hydrolase"/>
    <property type="match status" value="1"/>
</dbReference>
<evidence type="ECO:0000259" key="2">
    <source>
        <dbReference type="Pfam" id="PF07859"/>
    </source>
</evidence>
<dbReference type="InterPro" id="IPR013094">
    <property type="entry name" value="AB_hydrolase_3"/>
</dbReference>
<feature type="domain" description="Alpha/beta hydrolase fold-3" evidence="2">
    <location>
        <begin position="101"/>
        <end position="314"/>
    </location>
</feature>
<dbReference type="SUPFAM" id="SSF53474">
    <property type="entry name" value="alpha/beta-Hydrolases"/>
    <property type="match status" value="1"/>
</dbReference>
<sequence>MINVTIHPISERTFWMRAFLAVLRLFRGKLIKPPQDDAPSKREWPKHEWSSVGSPRLNIPTRMEGELLITERSVDDIWCYDVDLKSKSRDNTSTSKQVKRVFYFAGGAFQMAAGPPHWSLIAEIVRKTPNCRLTLISWPLGKHANPSTAIPNTANAYLRLLSESALDDEHVILMGDSAGGNIATSVALYTLRTTPPSEKTRIAPNQLCLISPVMDCVNDNPEMEVVDKVDPVVTAETCREIADKWRADVPATDPIVSPVRADLSVLAEHGIKVNGIIGTWDVLAPDAMKFMRKCDTSGVSGDWYIAEGQMHCFPLAWGLRFKNSIDGKNWILRTLREESA</sequence>
<dbReference type="GeneID" id="87956768"/>
<dbReference type="Pfam" id="PF07859">
    <property type="entry name" value="Abhydrolase_3"/>
    <property type="match status" value="1"/>
</dbReference>
<gene>
    <name evidence="3" type="ORF">IL334_004637</name>
</gene>
<accession>A0ABZ1D197</accession>
<dbReference type="RefSeq" id="XP_062792405.1">
    <property type="nucleotide sequence ID" value="XM_062936354.1"/>
</dbReference>
<evidence type="ECO:0000313" key="4">
    <source>
        <dbReference type="Proteomes" id="UP001329825"/>
    </source>
</evidence>
<dbReference type="Proteomes" id="UP001329825">
    <property type="component" value="Chromosome 6"/>
</dbReference>
<reference evidence="3 4" key="1">
    <citation type="submission" date="2024-01" db="EMBL/GenBank/DDBJ databases">
        <title>Comparative genomics of Cryptococcus and Kwoniella reveals pathogenesis evolution and contrasting modes of karyotype evolution via chromosome fusion or intercentromeric recombination.</title>
        <authorList>
            <person name="Coelho M.A."/>
            <person name="David-Palma M."/>
            <person name="Shea T."/>
            <person name="Bowers K."/>
            <person name="McGinley-Smith S."/>
            <person name="Mohammad A.W."/>
            <person name="Gnirke A."/>
            <person name="Yurkov A.M."/>
            <person name="Nowrousian M."/>
            <person name="Sun S."/>
            <person name="Cuomo C.A."/>
            <person name="Heitman J."/>
        </authorList>
    </citation>
    <scope>NUCLEOTIDE SEQUENCE [LARGE SCALE GENOMIC DNA]</scope>
    <source>
        <strain evidence="3">CBS 11374</strain>
    </source>
</reference>
<dbReference type="PANTHER" id="PTHR48081:SF8">
    <property type="entry name" value="ALPHA_BETA HYDROLASE FOLD-3 DOMAIN-CONTAINING PROTEIN-RELATED"/>
    <property type="match status" value="1"/>
</dbReference>
<keyword evidence="1" id="KW-0378">Hydrolase</keyword>
<name>A0ABZ1D197_9TREE</name>
<dbReference type="InterPro" id="IPR029058">
    <property type="entry name" value="AB_hydrolase_fold"/>
</dbReference>
<dbReference type="PANTHER" id="PTHR48081">
    <property type="entry name" value="AB HYDROLASE SUPERFAMILY PROTEIN C4A8.06C"/>
    <property type="match status" value="1"/>
</dbReference>
<keyword evidence="4" id="KW-1185">Reference proteome</keyword>
<dbReference type="EMBL" id="CP141886">
    <property type="protein sequence ID" value="WRT67665.1"/>
    <property type="molecule type" value="Genomic_DNA"/>
</dbReference>
<evidence type="ECO:0000256" key="1">
    <source>
        <dbReference type="ARBA" id="ARBA00022801"/>
    </source>
</evidence>